<reference evidence="1 2" key="1">
    <citation type="submission" date="2017-06" db="EMBL/GenBank/DDBJ databases">
        <title>Genome sequencing of cyanobaciteial culture collection at National Institute for Environmental Studies (NIES).</title>
        <authorList>
            <person name="Hirose Y."/>
            <person name="Shimura Y."/>
            <person name="Fujisawa T."/>
            <person name="Nakamura Y."/>
            <person name="Kawachi M."/>
        </authorList>
    </citation>
    <scope>NUCLEOTIDE SEQUENCE [LARGE SCALE GENOMIC DNA]</scope>
    <source>
        <strain evidence="1 2">NIES-23</strain>
    </source>
</reference>
<name>A0A1Z4KTR5_ANAVA</name>
<accession>A0A1Z4KTR5</accession>
<proteinExistence type="predicted"/>
<evidence type="ECO:0008006" key="3">
    <source>
        <dbReference type="Google" id="ProtNLM"/>
    </source>
</evidence>
<dbReference type="EMBL" id="AP018216">
    <property type="protein sequence ID" value="BAY72337.1"/>
    <property type="molecule type" value="Genomic_DNA"/>
</dbReference>
<sequence length="249" mass="28334">MSIQITSKYITLPIMPLLLGSWLTLVPLPAQGQIKNNDRVLLTQSGVFESLPPPPNVPMQEQEVEFNQYQQNYQPYQPVQYQYQSGQNFQRYFVYVDNNSYDTLQRVRRIEPSAYIRQYNGRSVIQSGVFNRESNAQQRVRELESSGIYGARIAGSGDGQGIPNSPGGGNYGSERSRYYVTIPAKPEEVPSIANRIRLAVGRNSFVRERRQPLGPHVAVGPFVQRTEAEQWSNYLRNMGFGNARVYYGK</sequence>
<organism evidence="1 2">
    <name type="scientific">Trichormus variabilis NIES-23</name>
    <dbReference type="NCBI Taxonomy" id="1973479"/>
    <lineage>
        <taxon>Bacteria</taxon>
        <taxon>Bacillati</taxon>
        <taxon>Cyanobacteriota</taxon>
        <taxon>Cyanophyceae</taxon>
        <taxon>Nostocales</taxon>
        <taxon>Nostocaceae</taxon>
        <taxon>Trichormus</taxon>
    </lineage>
</organism>
<evidence type="ECO:0000313" key="1">
    <source>
        <dbReference type="EMBL" id="BAY72337.1"/>
    </source>
</evidence>
<dbReference type="Proteomes" id="UP000217507">
    <property type="component" value="Chromosome"/>
</dbReference>
<gene>
    <name evidence="1" type="ORF">NIES23_51620</name>
</gene>
<evidence type="ECO:0000313" key="2">
    <source>
        <dbReference type="Proteomes" id="UP000217507"/>
    </source>
</evidence>
<dbReference type="AlphaFoldDB" id="A0A1Z4KTR5"/>
<protein>
    <recommendedName>
        <fullName evidence="3">SPOR domain-containing protein</fullName>
    </recommendedName>
</protein>